<dbReference type="PROSITE" id="PS50103">
    <property type="entry name" value="ZF_C3H1"/>
    <property type="match status" value="2"/>
</dbReference>
<feature type="region of interest" description="Disordered" evidence="6">
    <location>
        <begin position="445"/>
        <end position="482"/>
    </location>
</feature>
<dbReference type="PANTHER" id="PTHR12506">
    <property type="entry name" value="PROTEIN PHOSPHATASE RELATED"/>
    <property type="match status" value="1"/>
</dbReference>
<evidence type="ECO:0000313" key="9">
    <source>
        <dbReference type="Proteomes" id="UP001205105"/>
    </source>
</evidence>
<dbReference type="SUPFAM" id="SSF90229">
    <property type="entry name" value="CCCH zinc finger"/>
    <property type="match status" value="1"/>
</dbReference>
<keyword evidence="1 5" id="KW-0479">Metal-binding</keyword>
<feature type="compositionally biased region" description="Low complexity" evidence="6">
    <location>
        <begin position="271"/>
        <end position="298"/>
    </location>
</feature>
<feature type="region of interest" description="Disordered" evidence="6">
    <location>
        <begin position="235"/>
        <end position="255"/>
    </location>
</feature>
<sequence>MDDAQGAVEEAQRLGLLARLQQAGGASTAEELASQLGIAERVVVGLMSRLASHAVVEPHGYMVAGMVPFGYGPYAQQLVYYPSAAGMGGLGPYQQPPPMPAPGGQWQPHPGSSSNSSGPRRQGAGGPSPAGAMQMGPASGGGYPGGPNGPPAYAYYPGGPSAPHTPAVSGSHQRQSGMGRAGSGRSASVSSTGWGGVPLSQSAAEVLAGAVASPRTTPAVRTPSGSLELPAASSVTLGPAASPEGGEAAAPGGSSSVPAAAAAAAAARPAMPAQQAAAAEQPGEGESASQAGPRSSSSDGEEGGERQRRASSLAASSSSGGDAGKAGRNGSSSGGSSGSSRRSRGSRDRGQQPCAFFLKTGTCAYGDNCKFGHPLDKAPKVQFNSLGLPLRPGEPECAFYMRNYRCAFGHTCKFHHPELPQGASMAPAFGVPSYHMASGYPGHPGGPGPSPMMGSLLGMHGGKPGGPGVPPHGPGLMAVGSPPGPSSPHFFLPPFPPGAHPMYQGRPAAMFPAMPHGMPPPNGRRDRGSSGGGGGSSSRAAAAATPAATPSGAPLPVLVGAGPQGGSPPADRAVAEQPISQASRQGSEPSNGISVAAQAAAASPTALPASPVELGSSPAVPAPIMVFNRQQEASQKLATALEQLEIAPAAPAAPAGQRSSGGGGGGSEGVPLPPPQQQADVLAAA</sequence>
<dbReference type="PANTHER" id="PTHR12506:SF50">
    <property type="entry name" value="ZINC FINGER CCCH DOMAIN-CONTAINING PROTEIN 26"/>
    <property type="match status" value="1"/>
</dbReference>
<feature type="region of interest" description="Disordered" evidence="6">
    <location>
        <begin position="648"/>
        <end position="685"/>
    </location>
</feature>
<comment type="caution">
    <text evidence="8">The sequence shown here is derived from an EMBL/GenBank/DDBJ whole genome shotgun (WGS) entry which is preliminary data.</text>
</comment>
<feature type="region of interest" description="Disordered" evidence="6">
    <location>
        <begin position="91"/>
        <end position="145"/>
    </location>
</feature>
<gene>
    <name evidence="8" type="ORF">COHA_006537</name>
</gene>
<feature type="region of interest" description="Disordered" evidence="6">
    <location>
        <begin position="504"/>
        <end position="597"/>
    </location>
</feature>
<dbReference type="SMART" id="SM00356">
    <property type="entry name" value="ZnF_C3H1"/>
    <property type="match status" value="2"/>
</dbReference>
<accession>A0AAD5H3R5</accession>
<dbReference type="GO" id="GO:0008270">
    <property type="term" value="F:zinc ion binding"/>
    <property type="evidence" value="ECO:0007669"/>
    <property type="project" value="UniProtKB-KW"/>
</dbReference>
<keyword evidence="2 5" id="KW-0863">Zinc-finger</keyword>
<dbReference type="Gene3D" id="4.10.1000.10">
    <property type="entry name" value="Zinc finger, CCCH-type"/>
    <property type="match status" value="1"/>
</dbReference>
<evidence type="ECO:0000259" key="7">
    <source>
        <dbReference type="PROSITE" id="PS50103"/>
    </source>
</evidence>
<dbReference type="SUPFAM" id="SSF46785">
    <property type="entry name" value="Winged helix' DNA-binding domain"/>
    <property type="match status" value="1"/>
</dbReference>
<feature type="compositionally biased region" description="Gly residues" evidence="6">
    <location>
        <begin position="659"/>
        <end position="668"/>
    </location>
</feature>
<evidence type="ECO:0000256" key="1">
    <source>
        <dbReference type="ARBA" id="ARBA00022723"/>
    </source>
</evidence>
<evidence type="ECO:0000256" key="4">
    <source>
        <dbReference type="ARBA" id="ARBA00023125"/>
    </source>
</evidence>
<dbReference type="GO" id="GO:0003729">
    <property type="term" value="F:mRNA binding"/>
    <property type="evidence" value="ECO:0007669"/>
    <property type="project" value="TreeGrafter"/>
</dbReference>
<evidence type="ECO:0000256" key="2">
    <source>
        <dbReference type="ARBA" id="ARBA00022771"/>
    </source>
</evidence>
<feature type="compositionally biased region" description="Low complexity" evidence="6">
    <location>
        <begin position="238"/>
        <end position="255"/>
    </location>
</feature>
<reference evidence="8" key="1">
    <citation type="submission" date="2020-11" db="EMBL/GenBank/DDBJ databases">
        <title>Chlorella ohadii genome sequencing and assembly.</title>
        <authorList>
            <person name="Murik O."/>
            <person name="Treves H."/>
            <person name="Kedem I."/>
            <person name="Shotland Y."/>
            <person name="Kaplan A."/>
        </authorList>
    </citation>
    <scope>NUCLEOTIDE SEQUENCE</scope>
    <source>
        <strain evidence="8">1</strain>
    </source>
</reference>
<feature type="compositionally biased region" description="Low complexity" evidence="6">
    <location>
        <begin position="648"/>
        <end position="658"/>
    </location>
</feature>
<feature type="zinc finger region" description="C3H1-type" evidence="5">
    <location>
        <begin position="391"/>
        <end position="419"/>
    </location>
</feature>
<feature type="compositionally biased region" description="Low complexity" evidence="6">
    <location>
        <begin position="183"/>
        <end position="192"/>
    </location>
</feature>
<evidence type="ECO:0000313" key="8">
    <source>
        <dbReference type="EMBL" id="KAI7839733.1"/>
    </source>
</evidence>
<name>A0AAD5H3R5_9CHLO</name>
<dbReference type="GO" id="GO:0003677">
    <property type="term" value="F:DNA binding"/>
    <property type="evidence" value="ECO:0007669"/>
    <property type="project" value="UniProtKB-KW"/>
</dbReference>
<feature type="domain" description="C3H1-type" evidence="7">
    <location>
        <begin position="348"/>
        <end position="376"/>
    </location>
</feature>
<dbReference type="Proteomes" id="UP001205105">
    <property type="component" value="Unassembled WGS sequence"/>
</dbReference>
<organism evidence="8 9">
    <name type="scientific">Chlorella ohadii</name>
    <dbReference type="NCBI Taxonomy" id="2649997"/>
    <lineage>
        <taxon>Eukaryota</taxon>
        <taxon>Viridiplantae</taxon>
        <taxon>Chlorophyta</taxon>
        <taxon>core chlorophytes</taxon>
        <taxon>Trebouxiophyceae</taxon>
        <taxon>Chlorellales</taxon>
        <taxon>Chlorellaceae</taxon>
        <taxon>Chlorella clade</taxon>
        <taxon>Chlorella</taxon>
    </lineage>
</organism>
<proteinExistence type="predicted"/>
<feature type="compositionally biased region" description="Low complexity" evidence="6">
    <location>
        <begin position="102"/>
        <end position="117"/>
    </location>
</feature>
<feature type="region of interest" description="Disordered" evidence="6">
    <location>
        <begin position="271"/>
        <end position="351"/>
    </location>
</feature>
<keyword evidence="4" id="KW-0238">DNA-binding</keyword>
<feature type="domain" description="C3H1-type" evidence="7">
    <location>
        <begin position="391"/>
        <end position="419"/>
    </location>
</feature>
<evidence type="ECO:0000256" key="5">
    <source>
        <dbReference type="PROSITE-ProRule" id="PRU00723"/>
    </source>
</evidence>
<keyword evidence="3 5" id="KW-0862">Zinc</keyword>
<feature type="zinc finger region" description="C3H1-type" evidence="5">
    <location>
        <begin position="348"/>
        <end position="376"/>
    </location>
</feature>
<dbReference type="InterPro" id="IPR050974">
    <property type="entry name" value="Plant_ZF_CCCH"/>
</dbReference>
<dbReference type="InterPro" id="IPR036855">
    <property type="entry name" value="Znf_CCCH_sf"/>
</dbReference>
<dbReference type="AlphaFoldDB" id="A0AAD5H3R5"/>
<dbReference type="EMBL" id="JADXDR010000095">
    <property type="protein sequence ID" value="KAI7839733.1"/>
    <property type="molecule type" value="Genomic_DNA"/>
</dbReference>
<evidence type="ECO:0000256" key="3">
    <source>
        <dbReference type="ARBA" id="ARBA00022833"/>
    </source>
</evidence>
<feature type="compositionally biased region" description="Polar residues" evidence="6">
    <location>
        <begin position="578"/>
        <end position="593"/>
    </location>
</feature>
<feature type="region of interest" description="Disordered" evidence="6">
    <location>
        <begin position="163"/>
        <end position="194"/>
    </location>
</feature>
<dbReference type="InterPro" id="IPR000571">
    <property type="entry name" value="Znf_CCCH"/>
</dbReference>
<feature type="compositionally biased region" description="Low complexity" evidence="6">
    <location>
        <begin position="310"/>
        <end position="331"/>
    </location>
</feature>
<dbReference type="Pfam" id="PF00642">
    <property type="entry name" value="zf-CCCH"/>
    <property type="match status" value="1"/>
</dbReference>
<evidence type="ECO:0000256" key="6">
    <source>
        <dbReference type="SAM" id="MobiDB-lite"/>
    </source>
</evidence>
<keyword evidence="9" id="KW-1185">Reference proteome</keyword>
<feature type="compositionally biased region" description="Low complexity" evidence="6">
    <location>
        <begin position="537"/>
        <end position="554"/>
    </location>
</feature>
<dbReference type="InterPro" id="IPR036390">
    <property type="entry name" value="WH_DNA-bd_sf"/>
</dbReference>
<protein>
    <recommendedName>
        <fullName evidence="7">C3H1-type domain-containing protein</fullName>
    </recommendedName>
</protein>